<protein>
    <submittedName>
        <fullName evidence="8">ABC-type multidrug transport system, ATPase component</fullName>
    </submittedName>
</protein>
<evidence type="ECO:0000256" key="2">
    <source>
        <dbReference type="ARBA" id="ARBA00022448"/>
    </source>
</evidence>
<keyword evidence="9" id="KW-1185">Reference proteome</keyword>
<dbReference type="EMBL" id="FTRV01000016">
    <property type="protein sequence ID" value="SPM31789.1"/>
    <property type="molecule type" value="Genomic_DNA"/>
</dbReference>
<feature type="region of interest" description="Disordered" evidence="6">
    <location>
        <begin position="275"/>
        <end position="311"/>
    </location>
</feature>
<dbReference type="InterPro" id="IPR050352">
    <property type="entry name" value="ABCG_transporters"/>
</dbReference>
<dbReference type="InterPro" id="IPR003439">
    <property type="entry name" value="ABC_transporter-like_ATP-bd"/>
</dbReference>
<keyword evidence="4" id="KW-1133">Transmembrane helix</keyword>
<dbReference type="GO" id="GO:0016020">
    <property type="term" value="C:membrane"/>
    <property type="evidence" value="ECO:0007669"/>
    <property type="project" value="UniProtKB-SubCell"/>
</dbReference>
<evidence type="ECO:0000259" key="7">
    <source>
        <dbReference type="PROSITE" id="PS50893"/>
    </source>
</evidence>
<organism evidence="8 9">
    <name type="scientific">Mycobacterium terramassiliense</name>
    <dbReference type="NCBI Taxonomy" id="1841859"/>
    <lineage>
        <taxon>Bacteria</taxon>
        <taxon>Bacillati</taxon>
        <taxon>Actinomycetota</taxon>
        <taxon>Actinomycetes</taxon>
        <taxon>Mycobacteriales</taxon>
        <taxon>Mycobacteriaceae</taxon>
        <taxon>Mycobacterium</taxon>
    </lineage>
</organism>
<feature type="domain" description="ABC transporter" evidence="7">
    <location>
        <begin position="30"/>
        <end position="271"/>
    </location>
</feature>
<comment type="subcellular location">
    <subcellularLocation>
        <location evidence="1">Membrane</location>
        <topology evidence="1">Multi-pass membrane protein</topology>
    </subcellularLocation>
</comment>
<evidence type="ECO:0000256" key="6">
    <source>
        <dbReference type="SAM" id="MobiDB-lite"/>
    </source>
</evidence>
<evidence type="ECO:0000256" key="1">
    <source>
        <dbReference type="ARBA" id="ARBA00004141"/>
    </source>
</evidence>
<keyword evidence="2" id="KW-0813">Transport</keyword>
<dbReference type="STRING" id="1841859.GCA_900157385_05316"/>
<keyword evidence="3" id="KW-0812">Transmembrane</keyword>
<dbReference type="Proteomes" id="UP000241595">
    <property type="component" value="Unassembled WGS sequence"/>
</dbReference>
<keyword evidence="5" id="KW-0472">Membrane</keyword>
<dbReference type="InterPro" id="IPR027417">
    <property type="entry name" value="P-loop_NTPase"/>
</dbReference>
<sequence>MSTRKLRTPGTSFRTQEPNSTYRLPLQPGARTSGVVAHGLGLSVDGREVLSDISFTARLGTMTAVAGPSAARNSALLELLAGTREPGSGQITVDGHDVHAEPESMRARIGLVQREERLHPRLRVEQALRYQAELRLPPDTTRDHRERVVDQVLEELELTPHRASRISKLPPEVRRCVSLAVELITRPTLLVVDEPGAGLDAAQQDHVMAVLRRQADIGCVVVVAMSAASSLSGLSVCDQVLVLTGRGAMAFLGAPLQAESAMGTTDWAKVVEQVAADPDGADPPRSPRHGRAPPSFPRSGSSGCWRAASSA</sequence>
<evidence type="ECO:0000256" key="4">
    <source>
        <dbReference type="ARBA" id="ARBA00022989"/>
    </source>
</evidence>
<dbReference type="Pfam" id="PF00005">
    <property type="entry name" value="ABC_tran"/>
    <property type="match status" value="1"/>
</dbReference>
<evidence type="ECO:0000256" key="3">
    <source>
        <dbReference type="ARBA" id="ARBA00022692"/>
    </source>
</evidence>
<reference evidence="8 9" key="1">
    <citation type="submission" date="2017-01" db="EMBL/GenBank/DDBJ databases">
        <authorList>
            <consortium name="Urmite Genomes"/>
        </authorList>
    </citation>
    <scope>NUCLEOTIDE SEQUENCE [LARGE SCALE GENOMIC DNA]</scope>
    <source>
        <strain evidence="8 9">AB308</strain>
    </source>
</reference>
<dbReference type="GO" id="GO:0016887">
    <property type="term" value="F:ATP hydrolysis activity"/>
    <property type="evidence" value="ECO:0007669"/>
    <property type="project" value="InterPro"/>
</dbReference>
<evidence type="ECO:0000313" key="8">
    <source>
        <dbReference type="EMBL" id="SPM31789.1"/>
    </source>
</evidence>
<name>A0A2U3NJS2_9MYCO</name>
<dbReference type="GO" id="GO:0005524">
    <property type="term" value="F:ATP binding"/>
    <property type="evidence" value="ECO:0007669"/>
    <property type="project" value="InterPro"/>
</dbReference>
<dbReference type="Gene3D" id="3.40.50.300">
    <property type="entry name" value="P-loop containing nucleotide triphosphate hydrolases"/>
    <property type="match status" value="1"/>
</dbReference>
<dbReference type="PANTHER" id="PTHR48041:SF139">
    <property type="entry name" value="PROTEIN SCARLET"/>
    <property type="match status" value="1"/>
</dbReference>
<feature type="region of interest" description="Disordered" evidence="6">
    <location>
        <begin position="1"/>
        <end position="21"/>
    </location>
</feature>
<dbReference type="GO" id="GO:0042626">
    <property type="term" value="F:ATPase-coupled transmembrane transporter activity"/>
    <property type="evidence" value="ECO:0007669"/>
    <property type="project" value="TreeGrafter"/>
</dbReference>
<accession>A0A2U3NJS2</accession>
<dbReference type="SUPFAM" id="SSF52540">
    <property type="entry name" value="P-loop containing nucleoside triphosphate hydrolases"/>
    <property type="match status" value="1"/>
</dbReference>
<evidence type="ECO:0000313" key="9">
    <source>
        <dbReference type="Proteomes" id="UP000241595"/>
    </source>
</evidence>
<dbReference type="AlphaFoldDB" id="A0A2U3NJS2"/>
<dbReference type="PANTHER" id="PTHR48041">
    <property type="entry name" value="ABC TRANSPORTER G FAMILY MEMBER 28"/>
    <property type="match status" value="1"/>
</dbReference>
<feature type="compositionally biased region" description="Polar residues" evidence="6">
    <location>
        <begin position="8"/>
        <end position="21"/>
    </location>
</feature>
<gene>
    <name evidence="8" type="ORF">MTAB308_5313</name>
</gene>
<evidence type="ECO:0000256" key="5">
    <source>
        <dbReference type="ARBA" id="ARBA00023136"/>
    </source>
</evidence>
<dbReference type="PROSITE" id="PS50893">
    <property type="entry name" value="ABC_TRANSPORTER_2"/>
    <property type="match status" value="1"/>
</dbReference>
<proteinExistence type="predicted"/>